<evidence type="ECO:0000256" key="1">
    <source>
        <dbReference type="ARBA" id="ARBA00001974"/>
    </source>
</evidence>
<comment type="cofactor">
    <cofactor evidence="1">
        <name>FAD</name>
        <dbReference type="ChEBI" id="CHEBI:57692"/>
    </cofactor>
</comment>
<dbReference type="GO" id="GO:0004497">
    <property type="term" value="F:monooxygenase activity"/>
    <property type="evidence" value="ECO:0007669"/>
    <property type="project" value="InterPro"/>
</dbReference>
<dbReference type="PANTHER" id="PTHR47356">
    <property type="entry name" value="FAD-DEPENDENT MONOOXYGENASE ASQG-RELATED"/>
    <property type="match status" value="1"/>
</dbReference>
<dbReference type="InParanoid" id="A0A7C8MLY1"/>
<reference evidence="8 9" key="1">
    <citation type="submission" date="2019-12" db="EMBL/GenBank/DDBJ databases">
        <title>Draft genome sequence of the ascomycete Xylaria multiplex DSM 110363.</title>
        <authorList>
            <person name="Buettner E."/>
            <person name="Kellner H."/>
        </authorList>
    </citation>
    <scope>NUCLEOTIDE SEQUENCE [LARGE SCALE GENOMIC DNA]</scope>
    <source>
        <strain evidence="8 9">DSM 110363</strain>
    </source>
</reference>
<evidence type="ECO:0000313" key="9">
    <source>
        <dbReference type="Proteomes" id="UP000481858"/>
    </source>
</evidence>
<comment type="similarity">
    <text evidence="3">Belongs to the paxM FAD-dependent monooxygenase family.</text>
</comment>
<keyword evidence="9" id="KW-1185">Reference proteome</keyword>
<dbReference type="Gene3D" id="2.40.160.20">
    <property type="match status" value="1"/>
</dbReference>
<proteinExistence type="inferred from homology"/>
<dbReference type="EMBL" id="WUBL01000095">
    <property type="protein sequence ID" value="KAF2966210.1"/>
    <property type="molecule type" value="Genomic_DNA"/>
</dbReference>
<dbReference type="OrthoDB" id="10029326at2759"/>
<comment type="caution">
    <text evidence="8">The sequence shown here is derived from an EMBL/GenBank/DDBJ whole genome shotgun (WGS) entry which is preliminary data.</text>
</comment>
<gene>
    <name evidence="8" type="ORF">GQX73_g7373</name>
</gene>
<dbReference type="Pfam" id="PF11578">
    <property type="entry name" value="DUF3237"/>
    <property type="match status" value="1"/>
</dbReference>
<dbReference type="PRINTS" id="PR00420">
    <property type="entry name" value="RNGMNOXGNASE"/>
</dbReference>
<comment type="pathway">
    <text evidence="2">Secondary metabolite biosynthesis.</text>
</comment>
<dbReference type="PANTHER" id="PTHR47356:SF2">
    <property type="entry name" value="FAD-BINDING DOMAIN-CONTAINING PROTEIN-RELATED"/>
    <property type="match status" value="1"/>
</dbReference>
<organism evidence="8 9">
    <name type="scientific">Xylaria multiplex</name>
    <dbReference type="NCBI Taxonomy" id="323545"/>
    <lineage>
        <taxon>Eukaryota</taxon>
        <taxon>Fungi</taxon>
        <taxon>Dikarya</taxon>
        <taxon>Ascomycota</taxon>
        <taxon>Pezizomycotina</taxon>
        <taxon>Sordariomycetes</taxon>
        <taxon>Xylariomycetidae</taxon>
        <taxon>Xylariales</taxon>
        <taxon>Xylariaceae</taxon>
        <taxon>Xylaria</taxon>
    </lineage>
</organism>
<keyword evidence="4" id="KW-0285">Flavoprotein</keyword>
<evidence type="ECO:0000256" key="3">
    <source>
        <dbReference type="ARBA" id="ARBA00007992"/>
    </source>
</evidence>
<evidence type="ECO:0000256" key="4">
    <source>
        <dbReference type="ARBA" id="ARBA00022630"/>
    </source>
</evidence>
<dbReference type="GO" id="GO:0071949">
    <property type="term" value="F:FAD binding"/>
    <property type="evidence" value="ECO:0007669"/>
    <property type="project" value="InterPro"/>
</dbReference>
<evidence type="ECO:0000259" key="7">
    <source>
        <dbReference type="Pfam" id="PF01494"/>
    </source>
</evidence>
<feature type="domain" description="FAD-binding" evidence="7">
    <location>
        <begin position="305"/>
        <end position="388"/>
    </location>
</feature>
<evidence type="ECO:0000256" key="5">
    <source>
        <dbReference type="ARBA" id="ARBA00022827"/>
    </source>
</evidence>
<dbReference type="InterPro" id="IPR050562">
    <property type="entry name" value="FAD_mOase_fung"/>
</dbReference>
<dbReference type="Proteomes" id="UP000481858">
    <property type="component" value="Unassembled WGS sequence"/>
</dbReference>
<dbReference type="Pfam" id="PF01494">
    <property type="entry name" value="FAD_binding_3"/>
    <property type="match status" value="2"/>
</dbReference>
<dbReference type="Gene3D" id="3.50.50.60">
    <property type="entry name" value="FAD/NAD(P)-binding domain"/>
    <property type="match status" value="3"/>
</dbReference>
<dbReference type="AlphaFoldDB" id="A0A7C8MLY1"/>
<evidence type="ECO:0000313" key="8">
    <source>
        <dbReference type="EMBL" id="KAF2966210.1"/>
    </source>
</evidence>
<name>A0A7C8MLY1_9PEZI</name>
<dbReference type="SUPFAM" id="SSF51905">
    <property type="entry name" value="FAD/NAD(P)-binding domain"/>
    <property type="match status" value="1"/>
</dbReference>
<dbReference type="InterPro" id="IPR002938">
    <property type="entry name" value="FAD-bd"/>
</dbReference>
<evidence type="ECO:0000256" key="2">
    <source>
        <dbReference type="ARBA" id="ARBA00005179"/>
    </source>
</evidence>
<keyword evidence="5" id="KW-0274">FAD</keyword>
<accession>A0A7C8MLY1</accession>
<protein>
    <recommendedName>
        <fullName evidence="7">FAD-binding domain-containing protein</fullName>
    </recommendedName>
</protein>
<keyword evidence="6" id="KW-0560">Oxidoreductase</keyword>
<dbReference type="InterPro" id="IPR036188">
    <property type="entry name" value="FAD/NAD-bd_sf"/>
</dbReference>
<feature type="domain" description="FAD-binding" evidence="7">
    <location>
        <begin position="10"/>
        <end position="43"/>
    </location>
</feature>
<evidence type="ECO:0000256" key="6">
    <source>
        <dbReference type="ARBA" id="ARBA00023002"/>
    </source>
</evidence>
<sequence>MANSPDSHFRVIVVGAGVSGLTASHCLRKAGIDHVVLEKRDDVAPPRGFPHKLAHIRRPDGKLAGSNDLFQRFQKKYDYIILPFSLFTHPASRMNRGDDGSSGAPSRDFLHVLYEGLPDKSVIRTGVKITGLSETSTGIEVMLSDGTVERGDMVLGCDGVHSTMRGLMWEQMAKISPSLSIKNKEDGESPIRKYLSNPRLKIPEAAFKIEWKCLLGIGPAHRSLGESDLTYVHNPRFTFVLIAQPDCTYFIIPFLLEKPIRPSDRVRYTKDDAEALAASIADQPITESLKFGYLWQNRIRGALVSLEEGVLDCWHFGRVVLAGDAVHKATPNIALGGNTAMEDVVSLSNHLHRMLKKTGGNKPDAAALDAVFAQYQEERLERAKYVVTMSGLASRVQAEKTLLHKIAGLLIPLLPIGPVANHLGEYIRAGPKLDFVKIVDLASGRMPWRDEEEQTREMAMAGLGKQQKRFWEVIGAMGAPNLASFPTTKPAMLFKTTFNKTYMCGDTHSGSTLIVVPLVSGTLESIGDFEPKLKFNLNNGADWFQIDADKKHGRMCIKAVASDEEGVSICINTEGVIAMNEITMPLAFGAPDAKPSPFGFGVELFKIETGSEKYKTLENMVFAGSQRFTQEQGGMVGVEARISQVVPGEGME</sequence>